<dbReference type="eggNOG" id="COG2141">
    <property type="taxonomic scope" value="Bacteria"/>
</dbReference>
<evidence type="ECO:0000313" key="6">
    <source>
        <dbReference type="EMBL" id="EFE71482.2"/>
    </source>
</evidence>
<evidence type="ECO:0000256" key="1">
    <source>
        <dbReference type="ARBA" id="ARBA00022630"/>
    </source>
</evidence>
<gene>
    <name evidence="6" type="ORF">SSFG_06720</name>
</gene>
<evidence type="ECO:0000256" key="3">
    <source>
        <dbReference type="ARBA" id="ARBA00023002"/>
    </source>
</evidence>
<proteinExistence type="predicted"/>
<keyword evidence="2" id="KW-0288">FMN</keyword>
<keyword evidence="3" id="KW-0560">Oxidoreductase</keyword>
<dbReference type="Proteomes" id="UP000003824">
    <property type="component" value="Unassembled WGS sequence"/>
</dbReference>
<dbReference type="EMBL" id="DS999641">
    <property type="protein sequence ID" value="EFE71482.2"/>
    <property type="molecule type" value="Genomic_DNA"/>
</dbReference>
<dbReference type="Gene3D" id="3.20.20.30">
    <property type="entry name" value="Luciferase-like domain"/>
    <property type="match status" value="1"/>
</dbReference>
<sequence length="289" mass="31134">MDAVEFTELAVAAEQCGFDTLWLGEHIIAPESGGGVHPTTADQPVHHLGSVVDSTVRLIDPLTTLAAAAARTSRIFLATGIYLLPLRHPLATARIASTVQDLARGRFLLGVGAGWLQEEFDALGVEFRTRFGRFEESIAVLREAWAGGWFSRCGTHYSFGRVQVVAEPVAIPLVLGGNSGPALRRAARLGDAWLSSGTLDYENAARLRDAVEAACAAVGRTEPLRCWFRIERLDPALIDRFTAEGMTDLVVWADQLWRGPDLDARRAALAEAASHVGLGLQVRADTGTP</sequence>
<organism evidence="6 7">
    <name type="scientific">Streptomyces viridosporus (strain ATCC 14672 / DSM 40746 / JCM 4963 / KCTC 9882 / NRRL B-12104 / FH 1290)</name>
    <name type="common">Streptomyces ghanaensis</name>
    <dbReference type="NCBI Taxonomy" id="566461"/>
    <lineage>
        <taxon>Bacteria</taxon>
        <taxon>Bacillati</taxon>
        <taxon>Actinomycetota</taxon>
        <taxon>Actinomycetes</taxon>
        <taxon>Kitasatosporales</taxon>
        <taxon>Streptomycetaceae</taxon>
        <taxon>Streptomyces</taxon>
    </lineage>
</organism>
<accession>D6A2P4</accession>
<dbReference type="SUPFAM" id="SSF51679">
    <property type="entry name" value="Bacterial luciferase-like"/>
    <property type="match status" value="1"/>
</dbReference>
<dbReference type="InterPro" id="IPR019921">
    <property type="entry name" value="Lucif-like_OxRdtase_Rv2161c"/>
</dbReference>
<dbReference type="GO" id="GO:0004497">
    <property type="term" value="F:monooxygenase activity"/>
    <property type="evidence" value="ECO:0007669"/>
    <property type="project" value="UniProtKB-KW"/>
</dbReference>
<evidence type="ECO:0000259" key="5">
    <source>
        <dbReference type="Pfam" id="PF00296"/>
    </source>
</evidence>
<dbReference type="Pfam" id="PF00296">
    <property type="entry name" value="Bac_luciferase"/>
    <property type="match status" value="1"/>
</dbReference>
<evidence type="ECO:0000256" key="2">
    <source>
        <dbReference type="ARBA" id="ARBA00022643"/>
    </source>
</evidence>
<feature type="domain" description="Luciferase-like" evidence="5">
    <location>
        <begin position="5"/>
        <end position="223"/>
    </location>
</feature>
<dbReference type="NCBIfam" id="TIGR03619">
    <property type="entry name" value="F420_Rv2161c"/>
    <property type="match status" value="1"/>
</dbReference>
<keyword evidence="1" id="KW-0285">Flavoprotein</keyword>
<dbReference type="InterPro" id="IPR036661">
    <property type="entry name" value="Luciferase-like_sf"/>
</dbReference>
<evidence type="ECO:0000313" key="7">
    <source>
        <dbReference type="Proteomes" id="UP000003824"/>
    </source>
</evidence>
<protein>
    <submittedName>
        <fullName evidence="6">Luciferase family protein</fullName>
    </submittedName>
</protein>
<dbReference type="AlphaFoldDB" id="D6A2P4"/>
<dbReference type="InterPro" id="IPR011251">
    <property type="entry name" value="Luciferase-like_dom"/>
</dbReference>
<keyword evidence="4" id="KW-0503">Monooxygenase</keyword>
<evidence type="ECO:0000256" key="4">
    <source>
        <dbReference type="ARBA" id="ARBA00023033"/>
    </source>
</evidence>
<dbReference type="PANTHER" id="PTHR30011:SF16">
    <property type="entry name" value="C2H2 FINGER DOMAIN TRANSCRIPTION FACTOR (EUROFUNG)-RELATED"/>
    <property type="match status" value="1"/>
</dbReference>
<dbReference type="GO" id="GO:0016705">
    <property type="term" value="F:oxidoreductase activity, acting on paired donors, with incorporation or reduction of molecular oxygen"/>
    <property type="evidence" value="ECO:0007669"/>
    <property type="project" value="InterPro"/>
</dbReference>
<dbReference type="CDD" id="cd01097">
    <property type="entry name" value="Tetrahydromethanopterin_reductase"/>
    <property type="match status" value="1"/>
</dbReference>
<dbReference type="PANTHER" id="PTHR30011">
    <property type="entry name" value="ALKANESULFONATE MONOOXYGENASE-RELATED"/>
    <property type="match status" value="1"/>
</dbReference>
<dbReference type="InterPro" id="IPR051260">
    <property type="entry name" value="Diverse_substr_monoxygenases"/>
</dbReference>
<reference evidence="7" key="1">
    <citation type="submission" date="2008-12" db="EMBL/GenBank/DDBJ databases">
        <title>Annotation of Streptomyces ghanaensis ATCC 14672.</title>
        <authorList>
            <consortium name="The Broad Institute Genome Sequencing Platform"/>
            <consortium name="Broad Institute Microbial Sequencing Center"/>
            <person name="Fischbach M."/>
            <person name="Ward D."/>
            <person name="Young S."/>
            <person name="Kodira C.D."/>
            <person name="Zeng Q."/>
            <person name="Koehrsen M."/>
            <person name="Godfrey P."/>
            <person name="Alvarado L."/>
            <person name="Berlin A.M."/>
            <person name="Borenstein D."/>
            <person name="Chen Z."/>
            <person name="Engels R."/>
            <person name="Freedman E."/>
            <person name="Gellesch M."/>
            <person name="Goldberg J."/>
            <person name="Griggs A."/>
            <person name="Gujja S."/>
            <person name="Heiman D.I."/>
            <person name="Hepburn T.A."/>
            <person name="Howarth C."/>
            <person name="Jen D."/>
            <person name="Larson L."/>
            <person name="Lewis B."/>
            <person name="Mehta T."/>
            <person name="Park D."/>
            <person name="Pearson M."/>
            <person name="Roberts A."/>
            <person name="Saif S."/>
            <person name="Shea T.D."/>
            <person name="Shenoy N."/>
            <person name="Sisk P."/>
            <person name="Stolte C."/>
            <person name="Sykes S.N."/>
            <person name="Walk T."/>
            <person name="White J."/>
            <person name="Yandava C."/>
            <person name="Straight P."/>
            <person name="Clardy J."/>
            <person name="Hung D."/>
            <person name="Kolter R."/>
            <person name="Mekalanos J."/>
            <person name="Walker S."/>
            <person name="Walsh C.T."/>
            <person name="Wieland B.L.C."/>
            <person name="Ilzarbe M."/>
            <person name="Galagan J."/>
            <person name="Nusbaum C."/>
            <person name="Birren B."/>
        </authorList>
    </citation>
    <scope>NUCLEOTIDE SEQUENCE [LARGE SCALE GENOMIC DNA]</scope>
    <source>
        <strain evidence="7">ATCC 14672 / DSM 40746 / JCM 4963 / KCTC 9882 / NRRL B-12104 / FH 1290</strain>
    </source>
</reference>
<name>D6A2P4_STRV1</name>